<comment type="similarity">
    <text evidence="1">Belongs to the type-I restriction system S methylase family.</text>
</comment>
<keyword evidence="5" id="KW-0255">Endonuclease</keyword>
<proteinExistence type="inferred from homology"/>
<dbReference type="Gene3D" id="3.90.220.20">
    <property type="entry name" value="DNA methylase specificity domains"/>
    <property type="match status" value="2"/>
</dbReference>
<dbReference type="GO" id="GO:0009307">
    <property type="term" value="P:DNA restriction-modification system"/>
    <property type="evidence" value="ECO:0007669"/>
    <property type="project" value="UniProtKB-KW"/>
</dbReference>
<keyword evidence="2" id="KW-0680">Restriction system</keyword>
<dbReference type="CDD" id="cd17278">
    <property type="entry name" value="RMtype1_S_LdeBORF1052P-TRD2-CR2"/>
    <property type="match status" value="1"/>
</dbReference>
<keyword evidence="3" id="KW-0238">DNA-binding</keyword>
<evidence type="ECO:0000256" key="1">
    <source>
        <dbReference type="ARBA" id="ARBA00010923"/>
    </source>
</evidence>
<evidence type="ECO:0000256" key="3">
    <source>
        <dbReference type="ARBA" id="ARBA00023125"/>
    </source>
</evidence>
<dbReference type="Pfam" id="PF01420">
    <property type="entry name" value="Methylase_S"/>
    <property type="match status" value="1"/>
</dbReference>
<dbReference type="GO" id="GO:0003677">
    <property type="term" value="F:DNA binding"/>
    <property type="evidence" value="ECO:0007669"/>
    <property type="project" value="UniProtKB-KW"/>
</dbReference>
<protein>
    <submittedName>
        <fullName evidence="5">Restriction endonuclease subunit S</fullName>
    </submittedName>
</protein>
<accession>A0A369W2W7</accession>
<name>A0A369W2W7_9SPHN</name>
<dbReference type="InterPro" id="IPR044946">
    <property type="entry name" value="Restrct_endonuc_typeI_TRD_sf"/>
</dbReference>
<comment type="caution">
    <text evidence="5">The sequence shown here is derived from an EMBL/GenBank/DDBJ whole genome shotgun (WGS) entry which is preliminary data.</text>
</comment>
<dbReference type="GO" id="GO:0004519">
    <property type="term" value="F:endonuclease activity"/>
    <property type="evidence" value="ECO:0007669"/>
    <property type="project" value="UniProtKB-KW"/>
</dbReference>
<gene>
    <name evidence="5" type="ORF">DVW87_01425</name>
</gene>
<evidence type="ECO:0000313" key="5">
    <source>
        <dbReference type="EMBL" id="RDE06411.1"/>
    </source>
</evidence>
<dbReference type="OrthoDB" id="164285at2"/>
<keyword evidence="6" id="KW-1185">Reference proteome</keyword>
<dbReference type="SUPFAM" id="SSF116734">
    <property type="entry name" value="DNA methylase specificity domain"/>
    <property type="match status" value="2"/>
</dbReference>
<organism evidence="5 6">
    <name type="scientific">Sphingomonas aracearum</name>
    <dbReference type="NCBI Taxonomy" id="2283317"/>
    <lineage>
        <taxon>Bacteria</taxon>
        <taxon>Pseudomonadati</taxon>
        <taxon>Pseudomonadota</taxon>
        <taxon>Alphaproteobacteria</taxon>
        <taxon>Sphingomonadales</taxon>
        <taxon>Sphingomonadaceae</taxon>
        <taxon>Sphingomonas</taxon>
    </lineage>
</organism>
<dbReference type="RefSeq" id="WP_114685993.1">
    <property type="nucleotide sequence ID" value="NZ_QQNB01000001.1"/>
</dbReference>
<evidence type="ECO:0000313" key="6">
    <source>
        <dbReference type="Proteomes" id="UP000253918"/>
    </source>
</evidence>
<reference evidence="5 6" key="1">
    <citation type="submission" date="2018-07" db="EMBL/GenBank/DDBJ databases">
        <title>a novel species of Sphingomonas isolated from the rhizosphere soil of Araceae plant.</title>
        <authorList>
            <person name="Zhiyong W."/>
            <person name="Qinglan Z."/>
            <person name="Zhiwei F."/>
            <person name="Ding X."/>
            <person name="Gejiao W."/>
            <person name="Shixue Z."/>
        </authorList>
    </citation>
    <scope>NUCLEOTIDE SEQUENCE [LARGE SCALE GENOMIC DNA]</scope>
    <source>
        <strain evidence="5 6">WZY 27</strain>
    </source>
</reference>
<evidence type="ECO:0000256" key="2">
    <source>
        <dbReference type="ARBA" id="ARBA00022747"/>
    </source>
</evidence>
<sequence>MDRVKPEWQERPLADLATIKSGFAFKSSQWKPAGVPVVKIGNVRDGSLDMTGCSYVSDRDAADSGFELQKNDLVIGLTGYVGQVAKVRNEGRLVLNQRVGKFQVRRGCDPDFLFALVANGSFRERVEAIAHGSAQPNVSPKAIEQLGVFAPSSLQEQRSIAAVLSALDDKIALNRRMNETLEASARALFRDWFVDFGPTRAKAEGRPAYLTPDLWSLFPDRLGDDGVPEGWDVRPLDQIAEFLNGLALQKYPAVPGEEDLPVIKIAELRSGISANSNRASPAVPAKYVVEDGDFLFSWSGSLLAKFWTGGRGALNQHLFKVTSHEYSAWFYTHWVWHHLEDFQMIAASKATTMGHIQRGHLSAATTVCPPPAPLATFGAIIEPLQRRMVDNLIESRTLAATRDALLPKLMSGELRVRDAEALAA</sequence>
<dbReference type="InterPro" id="IPR052021">
    <property type="entry name" value="Type-I_RS_S_subunit"/>
</dbReference>
<dbReference type="InterPro" id="IPR000055">
    <property type="entry name" value="Restrct_endonuc_typeI_TRD"/>
</dbReference>
<dbReference type="EMBL" id="QQNB01000001">
    <property type="protein sequence ID" value="RDE06411.1"/>
    <property type="molecule type" value="Genomic_DNA"/>
</dbReference>
<keyword evidence="5" id="KW-0540">Nuclease</keyword>
<dbReference type="PANTHER" id="PTHR30408">
    <property type="entry name" value="TYPE-1 RESTRICTION ENZYME ECOKI SPECIFICITY PROTEIN"/>
    <property type="match status" value="1"/>
</dbReference>
<keyword evidence="5" id="KW-0378">Hydrolase</keyword>
<evidence type="ECO:0000259" key="4">
    <source>
        <dbReference type="Pfam" id="PF01420"/>
    </source>
</evidence>
<dbReference type="Proteomes" id="UP000253918">
    <property type="component" value="Unassembled WGS sequence"/>
</dbReference>
<feature type="domain" description="Type I restriction modification DNA specificity" evidence="4">
    <location>
        <begin position="7"/>
        <end position="182"/>
    </location>
</feature>
<dbReference type="PANTHER" id="PTHR30408:SF13">
    <property type="entry name" value="TYPE I RESTRICTION ENZYME HINDI SPECIFICITY SUBUNIT"/>
    <property type="match status" value="1"/>
</dbReference>
<dbReference type="AlphaFoldDB" id="A0A369W2W7"/>